<protein>
    <recommendedName>
        <fullName evidence="5">Pentatricopeptide repeat-containing protein</fullName>
    </recommendedName>
</protein>
<dbReference type="InterPro" id="IPR002885">
    <property type="entry name" value="PPR_rpt"/>
</dbReference>
<dbReference type="OrthoDB" id="647890at2759"/>
<proteinExistence type="predicted"/>
<dbReference type="InterPro" id="IPR046960">
    <property type="entry name" value="PPR_At4g14850-like_plant"/>
</dbReference>
<accession>A0A9Q0GWB9</accession>
<dbReference type="InterPro" id="IPR011990">
    <property type="entry name" value="TPR-like_helical_dom_sf"/>
</dbReference>
<dbReference type="Proteomes" id="UP001141806">
    <property type="component" value="Unassembled WGS sequence"/>
</dbReference>
<dbReference type="InterPro" id="IPR046848">
    <property type="entry name" value="E_motif"/>
</dbReference>
<feature type="repeat" description="PPR" evidence="2">
    <location>
        <begin position="352"/>
        <end position="386"/>
    </location>
</feature>
<dbReference type="PANTHER" id="PTHR24015:SF388">
    <property type="entry name" value="OS02G0680500 PROTEIN"/>
    <property type="match status" value="1"/>
</dbReference>
<dbReference type="PROSITE" id="PS51375">
    <property type="entry name" value="PPR"/>
    <property type="match status" value="4"/>
</dbReference>
<dbReference type="Gene3D" id="1.25.40.10">
    <property type="entry name" value="Tetratricopeptide repeat domain"/>
    <property type="match status" value="4"/>
</dbReference>
<evidence type="ECO:0000313" key="3">
    <source>
        <dbReference type="EMBL" id="KAJ4954794.1"/>
    </source>
</evidence>
<gene>
    <name evidence="3" type="ORF">NE237_011577</name>
</gene>
<feature type="repeat" description="PPR" evidence="2">
    <location>
        <begin position="211"/>
        <end position="245"/>
    </location>
</feature>
<dbReference type="GO" id="GO:0009451">
    <property type="term" value="P:RNA modification"/>
    <property type="evidence" value="ECO:0007669"/>
    <property type="project" value="InterPro"/>
</dbReference>
<keyword evidence="1" id="KW-0677">Repeat</keyword>
<dbReference type="Pfam" id="PF13041">
    <property type="entry name" value="PPR_2"/>
    <property type="match status" value="2"/>
</dbReference>
<dbReference type="EMBL" id="JAMYWD010000011">
    <property type="protein sequence ID" value="KAJ4954794.1"/>
    <property type="molecule type" value="Genomic_DNA"/>
</dbReference>
<evidence type="ECO:0008006" key="5">
    <source>
        <dbReference type="Google" id="ProtNLM"/>
    </source>
</evidence>
<dbReference type="PANTHER" id="PTHR24015">
    <property type="entry name" value="OS07G0578800 PROTEIN-RELATED"/>
    <property type="match status" value="1"/>
</dbReference>
<evidence type="ECO:0000313" key="4">
    <source>
        <dbReference type="Proteomes" id="UP001141806"/>
    </source>
</evidence>
<name>A0A9Q0GWB9_9MAGN</name>
<dbReference type="FunFam" id="1.25.40.10:FF:000344">
    <property type="entry name" value="Pentatricopeptide repeat-containing protein"/>
    <property type="match status" value="1"/>
</dbReference>
<dbReference type="Pfam" id="PF01535">
    <property type="entry name" value="PPR"/>
    <property type="match status" value="7"/>
</dbReference>
<comment type="caution">
    <text evidence="3">The sequence shown here is derived from an EMBL/GenBank/DDBJ whole genome shotgun (WGS) entry which is preliminary data.</text>
</comment>
<dbReference type="Pfam" id="PF20431">
    <property type="entry name" value="E_motif"/>
    <property type="match status" value="1"/>
</dbReference>
<feature type="repeat" description="PPR" evidence="2">
    <location>
        <begin position="111"/>
        <end position="145"/>
    </location>
</feature>
<keyword evidence="4" id="KW-1185">Reference proteome</keyword>
<evidence type="ECO:0000256" key="1">
    <source>
        <dbReference type="ARBA" id="ARBA00022737"/>
    </source>
</evidence>
<dbReference type="AlphaFoldDB" id="A0A9Q0GWB9"/>
<organism evidence="3 4">
    <name type="scientific">Protea cynaroides</name>
    <dbReference type="NCBI Taxonomy" id="273540"/>
    <lineage>
        <taxon>Eukaryota</taxon>
        <taxon>Viridiplantae</taxon>
        <taxon>Streptophyta</taxon>
        <taxon>Embryophyta</taxon>
        <taxon>Tracheophyta</taxon>
        <taxon>Spermatophyta</taxon>
        <taxon>Magnoliopsida</taxon>
        <taxon>Proteales</taxon>
        <taxon>Proteaceae</taxon>
        <taxon>Protea</taxon>
    </lineage>
</organism>
<sequence length="714" mass="79516">MPSMSTFLWPSSLVSLKTCNHTQLKKPANNAPLMVIPPTEEVFVNSALSVRLLNSCAAERNLKFGRCIHAGVLKSGLASYVFVANSLLDFYSKCGQLEDAFKVFDRMPVKTCVSWTSMMSGYCQNGSANEAISFFQQMLSQCMQPNEFTFAVLLQACGQTRDLKLAEMIHGNLIVNGLMEYQFLQFSVVDAYSKCGFLLAAEKLIKSCCRDVVSWTMAISGCVLKGLIEKAFVLFSDMLGDGIEPNRVTFLSIIQACSLLNRWSVSRCIHGFIIKSQLHMDNLVGNSLIEMYSNNGYYEESINIFREFCFMGDGYLRPETMATLLQGCGHLYCLRQGKEIHGYLIRHRFLPSIVVENSLMDMYAENKRDDMASRLFSKMNEKDIVSWNTMISCLVKNGCPLGALMLFGKVHSNEGDTVVPDIITVLTSLQACSEVASLHMGQVIHGYITRSGFGNDIFIGNSLITMYGKAGRIDFAEKVFEEMPAKDTGSWNSMIAAYGINGDGISALQTLQKMRKLAVHQPNAVTFVNVLSACSHSGLVLEAFDCFNKMGEEYGVQPSMAHYACMVDLLGRQGRQDEAEDFIKKMPFRPDQAVWGALLGSCGLSSRVEVAERAANNLSILDPEGKAWRVTLSNVYAGVNRWEDAVKLRLEMKRNKGLRKEAGWSCVEVKGKRYKFIAGDTKHHESEKIYKLISGIREHIQTAIQAHEILIPGD</sequence>
<dbReference type="GO" id="GO:0003723">
    <property type="term" value="F:RNA binding"/>
    <property type="evidence" value="ECO:0007669"/>
    <property type="project" value="InterPro"/>
</dbReference>
<dbReference type="NCBIfam" id="TIGR00756">
    <property type="entry name" value="PPR"/>
    <property type="match status" value="6"/>
</dbReference>
<reference evidence="3" key="1">
    <citation type="journal article" date="2023" name="Plant J.">
        <title>The genome of the king protea, Protea cynaroides.</title>
        <authorList>
            <person name="Chang J."/>
            <person name="Duong T.A."/>
            <person name="Schoeman C."/>
            <person name="Ma X."/>
            <person name="Roodt D."/>
            <person name="Barker N."/>
            <person name="Li Z."/>
            <person name="Van de Peer Y."/>
            <person name="Mizrachi E."/>
        </authorList>
    </citation>
    <scope>NUCLEOTIDE SEQUENCE</scope>
    <source>
        <tissue evidence="3">Young leaves</tissue>
    </source>
</reference>
<feature type="repeat" description="PPR" evidence="2">
    <location>
        <begin position="456"/>
        <end position="490"/>
    </location>
</feature>
<evidence type="ECO:0000256" key="2">
    <source>
        <dbReference type="PROSITE-ProRule" id="PRU00708"/>
    </source>
</evidence>
<dbReference type="FunFam" id="1.25.40.10:FF:000090">
    <property type="entry name" value="Pentatricopeptide repeat-containing protein, chloroplastic"/>
    <property type="match status" value="1"/>
</dbReference>